<protein>
    <submittedName>
        <fullName evidence="3">Dihydrofolate reductase</fullName>
    </submittedName>
</protein>
<dbReference type="SUPFAM" id="SSF53597">
    <property type="entry name" value="Dihydrofolate reductase-like"/>
    <property type="match status" value="1"/>
</dbReference>
<dbReference type="OrthoDB" id="195113at2"/>
<keyword evidence="5" id="KW-1185">Reference proteome</keyword>
<dbReference type="InterPro" id="IPR050765">
    <property type="entry name" value="Riboflavin_Biosynth_HTPR"/>
</dbReference>
<dbReference type="Proteomes" id="UP000036834">
    <property type="component" value="Unassembled WGS sequence"/>
</dbReference>
<reference evidence="4" key="1">
    <citation type="submission" date="2015-07" db="EMBL/GenBank/DDBJ databases">
        <title>Genome sequencing project for genomic taxonomy and phylogenomics of Bacillus-like bacteria.</title>
        <authorList>
            <person name="Liu B."/>
            <person name="Wang J."/>
            <person name="Zhu Y."/>
            <person name="Liu G."/>
            <person name="Chen Q."/>
            <person name="Chen Z."/>
            <person name="Lan J."/>
            <person name="Che J."/>
            <person name="Ge C."/>
            <person name="Shi H."/>
            <person name="Pan Z."/>
            <person name="Liu X."/>
        </authorList>
    </citation>
    <scope>NUCLEOTIDE SEQUENCE [LARGE SCALE GENOMIC DNA]</scope>
    <source>
        <strain evidence="4">DSM 9887</strain>
    </source>
</reference>
<dbReference type="GO" id="GO:0008703">
    <property type="term" value="F:5-amino-6-(5-phosphoribosylamino)uracil reductase activity"/>
    <property type="evidence" value="ECO:0007669"/>
    <property type="project" value="InterPro"/>
</dbReference>
<dbReference type="PANTHER" id="PTHR38011">
    <property type="entry name" value="DIHYDROFOLATE REDUCTASE FAMILY PROTEIN (AFU_ORTHOLOGUE AFUA_8G06820)"/>
    <property type="match status" value="1"/>
</dbReference>
<evidence type="ECO:0000313" key="2">
    <source>
        <dbReference type="EMBL" id="GED66923.1"/>
    </source>
</evidence>
<dbReference type="Gene3D" id="3.40.430.10">
    <property type="entry name" value="Dihydrofolate Reductase, subunit A"/>
    <property type="match status" value="1"/>
</dbReference>
<sequence>MRKIILLMHVSLDGFVTGPNGEMDWVIHTEEEQNYVTDLLNTVDTVLFGRVTYQMMESFWPTVHAHPVWSKSKYHAEHAGWIEKTEKIVFSKTLEKVDWNNSRLVKEHIPEEIAKMKQQSGKNIVMIASTSIAQTFMQLGLIDEYRINVNPVVVGGGKPLFKNIKDRIDLKLVETKTFSSGVVELVYGVKRGEV</sequence>
<comment type="caution">
    <text evidence="3">The sequence shown here is derived from an EMBL/GenBank/DDBJ whole genome shotgun (WGS) entry which is preliminary data.</text>
</comment>
<dbReference type="Proteomes" id="UP000319578">
    <property type="component" value="Unassembled WGS sequence"/>
</dbReference>
<evidence type="ECO:0000259" key="1">
    <source>
        <dbReference type="Pfam" id="PF01872"/>
    </source>
</evidence>
<accession>A0A0K9YQA8</accession>
<feature type="domain" description="Bacterial bifunctional deaminase-reductase C-terminal" evidence="1">
    <location>
        <begin position="2"/>
        <end position="183"/>
    </location>
</feature>
<dbReference type="RefSeq" id="WP_049739885.1">
    <property type="nucleotide sequence ID" value="NZ_BJON01000002.1"/>
</dbReference>
<dbReference type="Pfam" id="PF01872">
    <property type="entry name" value="RibD_C"/>
    <property type="match status" value="1"/>
</dbReference>
<dbReference type="GO" id="GO:0009231">
    <property type="term" value="P:riboflavin biosynthetic process"/>
    <property type="evidence" value="ECO:0007669"/>
    <property type="project" value="InterPro"/>
</dbReference>
<proteinExistence type="predicted"/>
<dbReference type="PATRIC" id="fig|54915.3.peg.2813"/>
<dbReference type="InterPro" id="IPR002734">
    <property type="entry name" value="RibDG_C"/>
</dbReference>
<dbReference type="AlphaFoldDB" id="A0A0K9YQA8"/>
<dbReference type="EMBL" id="LGIQ01000009">
    <property type="protein sequence ID" value="KNB70856.1"/>
    <property type="molecule type" value="Genomic_DNA"/>
</dbReference>
<reference evidence="2 5" key="3">
    <citation type="submission" date="2019-06" db="EMBL/GenBank/DDBJ databases">
        <title>Whole genome shotgun sequence of Brevibacillus reuszeri NBRC 15719.</title>
        <authorList>
            <person name="Hosoyama A."/>
            <person name="Uohara A."/>
            <person name="Ohji S."/>
            <person name="Ichikawa N."/>
        </authorList>
    </citation>
    <scope>NUCLEOTIDE SEQUENCE [LARGE SCALE GENOMIC DNA]</scope>
    <source>
        <strain evidence="2 5">NBRC 15719</strain>
    </source>
</reference>
<reference evidence="3" key="2">
    <citation type="submission" date="2015-07" db="EMBL/GenBank/DDBJ databases">
        <title>MeaNS - Measles Nucleotide Surveillance Program.</title>
        <authorList>
            <person name="Tran T."/>
            <person name="Druce J."/>
        </authorList>
    </citation>
    <scope>NUCLEOTIDE SEQUENCE</scope>
    <source>
        <strain evidence="3">DSM 9887</strain>
    </source>
</reference>
<dbReference type="PANTHER" id="PTHR38011:SF11">
    <property type="entry name" value="2,5-DIAMINO-6-RIBOSYLAMINO-4(3H)-PYRIMIDINONE 5'-PHOSPHATE REDUCTASE"/>
    <property type="match status" value="1"/>
</dbReference>
<dbReference type="EMBL" id="BJON01000002">
    <property type="protein sequence ID" value="GED66923.1"/>
    <property type="molecule type" value="Genomic_DNA"/>
</dbReference>
<evidence type="ECO:0000313" key="4">
    <source>
        <dbReference type="Proteomes" id="UP000036834"/>
    </source>
</evidence>
<gene>
    <name evidence="3" type="ORF">ADS79_18590</name>
    <name evidence="2" type="ORF">BRE01_06250</name>
</gene>
<evidence type="ECO:0000313" key="3">
    <source>
        <dbReference type="EMBL" id="KNB70856.1"/>
    </source>
</evidence>
<dbReference type="InterPro" id="IPR024072">
    <property type="entry name" value="DHFR-like_dom_sf"/>
</dbReference>
<dbReference type="STRING" id="54915.ADS79_18590"/>
<organism evidence="3 4">
    <name type="scientific">Brevibacillus reuszeri</name>
    <dbReference type="NCBI Taxonomy" id="54915"/>
    <lineage>
        <taxon>Bacteria</taxon>
        <taxon>Bacillati</taxon>
        <taxon>Bacillota</taxon>
        <taxon>Bacilli</taxon>
        <taxon>Bacillales</taxon>
        <taxon>Paenibacillaceae</taxon>
        <taxon>Brevibacillus</taxon>
    </lineage>
</organism>
<evidence type="ECO:0000313" key="5">
    <source>
        <dbReference type="Proteomes" id="UP000319578"/>
    </source>
</evidence>
<name>A0A0K9YQA8_9BACL</name>